<reference evidence="6 7" key="1">
    <citation type="submission" date="2016-10" db="EMBL/GenBank/DDBJ databases">
        <authorList>
            <person name="de Groot N.N."/>
        </authorList>
    </citation>
    <scope>NUCLEOTIDE SEQUENCE [LARGE SCALE GENOMIC DNA]</scope>
    <source>
        <strain evidence="6 7">JCM 18415</strain>
    </source>
</reference>
<feature type="coiled-coil region" evidence="1">
    <location>
        <begin position="329"/>
        <end position="377"/>
    </location>
</feature>
<organism evidence="6 7">
    <name type="scientific">Halopseudomonas formosensis</name>
    <dbReference type="NCBI Taxonomy" id="1002526"/>
    <lineage>
        <taxon>Bacteria</taxon>
        <taxon>Pseudomonadati</taxon>
        <taxon>Pseudomonadota</taxon>
        <taxon>Gammaproteobacteria</taxon>
        <taxon>Pseudomonadales</taxon>
        <taxon>Pseudomonadaceae</taxon>
        <taxon>Halopseudomonas</taxon>
    </lineage>
</organism>
<dbReference type="NCBIfam" id="TIGR03505">
    <property type="entry name" value="FimV_core"/>
    <property type="match status" value="1"/>
</dbReference>
<dbReference type="STRING" id="1002526.SAMN05216578_104110"/>
<keyword evidence="3" id="KW-1133">Transmembrane helix</keyword>
<feature type="region of interest" description="Disordered" evidence="2">
    <location>
        <begin position="799"/>
        <end position="820"/>
    </location>
</feature>
<protein>
    <submittedName>
        <fullName evidence="6">Pilus assembly protein FimV</fullName>
    </submittedName>
</protein>
<keyword evidence="4" id="KW-0732">Signal</keyword>
<feature type="compositionally biased region" description="Acidic residues" evidence="2">
    <location>
        <begin position="449"/>
        <end position="465"/>
    </location>
</feature>
<sequence>MVRKLVLAVAAASALMSSNMVQALGVGEINLRSALNQPLDAEIELLQVRDLSSAEIRSVLASPDDFGKAGIDRAFFLTDLTFTPVVQPNGRSYIRVTSSRPVREPYLNFLMEVRWPSGRVLREFTLLLDPPMYDPTPVTFSAPVTPPAAASAPAPRSSAAPVVRQPAPAAALRAAAAPSQAGSAARDGQRRTTRDDTLWAIAMETRPQGASVHQTMLAIQDLNPNAFIDNNINALRAGQTLTLPTAEQAAARSNAEAIAEVGNQNAAWRNRQRPAAEPAQRQLDARERSVAGAAPAQSRGEDSLRLVAAGDSAKDTSSSGGSGDLRDALDQTREQLDTSEQARNELASRLSDLESQVETLQRLLTLKDAQLAALQQELAADGQLPDILPVPEAEQVAELSAEDAAGQEPGDVAPDTEITEAEGVEPSAATVAEGPEAAGEASAALAEAEPADADDGDAGESADAADDEQVALVAPGAVDTQAGNDPQGGAAATPEPSAPVTGAAPPAAQTDSSPQALLQRFMQNQTLVLSTGAVALLILLLILMSVARRNARREAELAEDYARSGLASGAAAGAAAAAESAEGDEFNVALAEAQQEPVQDETADISPDAELDAALAEIDDSRDELLGGGLEDGDQRDAELPAEHAEDGLEAFEVESSLEELAESDQAATEAMDFDFADFGLEEESAASLADSNESEPGFDLDFDLDEIPAEGAEASVEPVAEEPLVFQEPEVESPLAEPAADDFDLTLDDELQVDNLLAEFDALSDAEPDSTAVEQPETPAEDEFSLSDEDLASFEAQLQSAMQGEEQVGAGAPQDQEEPLFETPALLDEGLGDDLIDGELDEDFAFLSDTDECATKLDLARAYIDMGDEEGARDILAEVVEEGNEQQRQDAREIMEQLG</sequence>
<evidence type="ECO:0000256" key="1">
    <source>
        <dbReference type="SAM" id="Coils"/>
    </source>
</evidence>
<feature type="compositionally biased region" description="Basic and acidic residues" evidence="2">
    <location>
        <begin position="633"/>
        <end position="647"/>
    </location>
</feature>
<dbReference type="InterPro" id="IPR036779">
    <property type="entry name" value="LysM_dom_sf"/>
</dbReference>
<dbReference type="InterPro" id="IPR038440">
    <property type="entry name" value="FimV_C_sf"/>
</dbReference>
<feature type="compositionally biased region" description="Low complexity" evidence="2">
    <location>
        <begin position="432"/>
        <end position="448"/>
    </location>
</feature>
<evidence type="ECO:0000313" key="6">
    <source>
        <dbReference type="EMBL" id="SFQ80699.1"/>
    </source>
</evidence>
<feature type="region of interest" description="Disordered" evidence="2">
    <location>
        <begin position="478"/>
        <end position="512"/>
    </location>
</feature>
<feature type="domain" description="FimV N-terminal" evidence="5">
    <location>
        <begin position="24"/>
        <end position="131"/>
    </location>
</feature>
<keyword evidence="3" id="KW-0812">Transmembrane</keyword>
<feature type="chain" id="PRO_5017407505" evidence="4">
    <location>
        <begin position="24"/>
        <end position="900"/>
    </location>
</feature>
<evidence type="ECO:0000313" key="7">
    <source>
        <dbReference type="Proteomes" id="UP000242815"/>
    </source>
</evidence>
<keyword evidence="1" id="KW-0175">Coiled coil</keyword>
<dbReference type="InterPro" id="IPR020012">
    <property type="entry name" value="LysM_FimV"/>
</dbReference>
<feature type="region of interest" description="Disordered" evidence="2">
    <location>
        <begin position="761"/>
        <end position="787"/>
    </location>
</feature>
<dbReference type="InterPro" id="IPR020011">
    <property type="entry name" value="FimV_C"/>
</dbReference>
<evidence type="ECO:0000259" key="5">
    <source>
        <dbReference type="Pfam" id="PF25800"/>
    </source>
</evidence>
<evidence type="ECO:0000256" key="2">
    <source>
        <dbReference type="SAM" id="MobiDB-lite"/>
    </source>
</evidence>
<feature type="region of interest" description="Disordered" evidence="2">
    <location>
        <begin position="145"/>
        <end position="165"/>
    </location>
</feature>
<dbReference type="Pfam" id="PF25800">
    <property type="entry name" value="FimV_N"/>
    <property type="match status" value="1"/>
</dbReference>
<proteinExistence type="predicted"/>
<feature type="region of interest" description="Disordered" evidence="2">
    <location>
        <begin position="264"/>
        <end position="304"/>
    </location>
</feature>
<accession>A0A1I6BID9</accession>
<feature type="compositionally biased region" description="Acidic residues" evidence="2">
    <location>
        <begin position="648"/>
        <end position="663"/>
    </location>
</feature>
<dbReference type="AlphaFoldDB" id="A0A1I6BID9"/>
<dbReference type="Gene3D" id="1.20.58.2200">
    <property type="match status" value="1"/>
</dbReference>
<feature type="signal peptide" evidence="4">
    <location>
        <begin position="1"/>
        <end position="23"/>
    </location>
</feature>
<feature type="region of interest" description="Disordered" evidence="2">
    <location>
        <begin position="396"/>
        <end position="465"/>
    </location>
</feature>
<gene>
    <name evidence="6" type="ORF">SAMN05216578_104110</name>
</gene>
<dbReference type="OrthoDB" id="5298707at2"/>
<dbReference type="NCBIfam" id="TIGR03504">
    <property type="entry name" value="FimV_Cterm"/>
    <property type="match status" value="1"/>
</dbReference>
<keyword evidence="3" id="KW-0472">Membrane</keyword>
<evidence type="ECO:0000256" key="3">
    <source>
        <dbReference type="SAM" id="Phobius"/>
    </source>
</evidence>
<feature type="region of interest" description="Disordered" evidence="2">
    <location>
        <begin position="624"/>
        <end position="671"/>
    </location>
</feature>
<name>A0A1I6BID9_9GAMM</name>
<dbReference type="InterPro" id="IPR057840">
    <property type="entry name" value="FimV_N"/>
</dbReference>
<evidence type="ECO:0000256" key="4">
    <source>
        <dbReference type="SAM" id="SignalP"/>
    </source>
</evidence>
<feature type="transmembrane region" description="Helical" evidence="3">
    <location>
        <begin position="527"/>
        <end position="547"/>
    </location>
</feature>
<dbReference type="EMBL" id="FOYD01000004">
    <property type="protein sequence ID" value="SFQ80699.1"/>
    <property type="molecule type" value="Genomic_DNA"/>
</dbReference>
<dbReference type="Gene3D" id="3.10.350.10">
    <property type="entry name" value="LysM domain"/>
    <property type="match status" value="1"/>
</dbReference>
<dbReference type="Proteomes" id="UP000242815">
    <property type="component" value="Unassembled WGS sequence"/>
</dbReference>